<dbReference type="AlphaFoldDB" id="A0A8T0GMN9"/>
<sequence length="180" mass="21232">MVEMQRDQYYDTYHWETEGLLSTFISYYDDIRDALDSSLFDNIHGKMRTIFNIFGLLGKEMNVAIEEGGAVGARIVLEDDWTSDDYEASHLEDDLVYHQKLDVPARDNIYDWFKSIYSSEGIEISNRQSDLKDRRNQRWTNSLWYLKRKIVGVIGANHLRGLEDLWNKKTIEMKILHART</sequence>
<organism evidence="1 2">
    <name type="scientific">Ceratodon purpureus</name>
    <name type="common">Fire moss</name>
    <name type="synonym">Dicranum purpureum</name>
    <dbReference type="NCBI Taxonomy" id="3225"/>
    <lineage>
        <taxon>Eukaryota</taxon>
        <taxon>Viridiplantae</taxon>
        <taxon>Streptophyta</taxon>
        <taxon>Embryophyta</taxon>
        <taxon>Bryophyta</taxon>
        <taxon>Bryophytina</taxon>
        <taxon>Bryopsida</taxon>
        <taxon>Dicranidae</taxon>
        <taxon>Pseudoditrichales</taxon>
        <taxon>Ditrichaceae</taxon>
        <taxon>Ceratodon</taxon>
    </lineage>
</organism>
<keyword evidence="2" id="KW-1185">Reference proteome</keyword>
<dbReference type="Proteomes" id="UP000822688">
    <property type="component" value="Chromosome 9"/>
</dbReference>
<proteinExistence type="predicted"/>
<protein>
    <submittedName>
        <fullName evidence="1">Uncharacterized protein</fullName>
    </submittedName>
</protein>
<gene>
    <name evidence="1" type="ORF">KC19_9G014600</name>
</gene>
<evidence type="ECO:0000313" key="1">
    <source>
        <dbReference type="EMBL" id="KAG0560801.1"/>
    </source>
</evidence>
<reference evidence="1" key="1">
    <citation type="submission" date="2020-06" db="EMBL/GenBank/DDBJ databases">
        <title>WGS assembly of Ceratodon purpureus strain R40.</title>
        <authorList>
            <person name="Carey S.B."/>
            <person name="Jenkins J."/>
            <person name="Shu S."/>
            <person name="Lovell J.T."/>
            <person name="Sreedasyam A."/>
            <person name="Maumus F."/>
            <person name="Tiley G.P."/>
            <person name="Fernandez-Pozo N."/>
            <person name="Barry K."/>
            <person name="Chen C."/>
            <person name="Wang M."/>
            <person name="Lipzen A."/>
            <person name="Daum C."/>
            <person name="Saski C.A."/>
            <person name="Payton A.C."/>
            <person name="Mcbreen J.C."/>
            <person name="Conrad R.E."/>
            <person name="Kollar L.M."/>
            <person name="Olsson S."/>
            <person name="Huttunen S."/>
            <person name="Landis J.B."/>
            <person name="Wickett N.J."/>
            <person name="Johnson M.G."/>
            <person name="Rensing S.A."/>
            <person name="Grimwood J."/>
            <person name="Schmutz J."/>
            <person name="Mcdaniel S.F."/>
        </authorList>
    </citation>
    <scope>NUCLEOTIDE SEQUENCE</scope>
    <source>
        <strain evidence="1">R40</strain>
    </source>
</reference>
<evidence type="ECO:0000313" key="2">
    <source>
        <dbReference type="Proteomes" id="UP000822688"/>
    </source>
</evidence>
<accession>A0A8T0GMN9</accession>
<name>A0A8T0GMN9_CERPU</name>
<dbReference type="EMBL" id="CM026430">
    <property type="protein sequence ID" value="KAG0560801.1"/>
    <property type="molecule type" value="Genomic_DNA"/>
</dbReference>
<comment type="caution">
    <text evidence="1">The sequence shown here is derived from an EMBL/GenBank/DDBJ whole genome shotgun (WGS) entry which is preliminary data.</text>
</comment>